<organism evidence="11 12">
    <name type="scientific">Candidatus Ornithospirochaeta stercoripullorum</name>
    <dbReference type="NCBI Taxonomy" id="2840899"/>
    <lineage>
        <taxon>Bacteria</taxon>
        <taxon>Pseudomonadati</taxon>
        <taxon>Spirochaetota</taxon>
        <taxon>Spirochaetia</taxon>
        <taxon>Spirochaetales</taxon>
        <taxon>Spirochaetaceae</taxon>
        <taxon>Spirochaetaceae incertae sedis</taxon>
        <taxon>Candidatus Ornithospirochaeta</taxon>
    </lineage>
</organism>
<dbReference type="PANTHER" id="PTHR30405">
    <property type="entry name" value="TRANSPOSASE"/>
    <property type="match status" value="1"/>
</dbReference>
<evidence type="ECO:0000259" key="10">
    <source>
        <dbReference type="Pfam" id="PF12323"/>
    </source>
</evidence>
<dbReference type="Pfam" id="PF01385">
    <property type="entry name" value="OrfB_IS605"/>
    <property type="match status" value="1"/>
</dbReference>
<dbReference type="GO" id="GO:0046872">
    <property type="term" value="F:metal ion binding"/>
    <property type="evidence" value="ECO:0007669"/>
    <property type="project" value="UniProtKB-KW"/>
</dbReference>
<evidence type="ECO:0000259" key="9">
    <source>
        <dbReference type="Pfam" id="PF07282"/>
    </source>
</evidence>
<dbReference type="Pfam" id="PF07282">
    <property type="entry name" value="Cas12f1-like_TNB"/>
    <property type="match status" value="1"/>
</dbReference>
<keyword evidence="3" id="KW-0815">Transposition</keyword>
<keyword evidence="4" id="KW-0479">Metal-binding</keyword>
<evidence type="ECO:0000256" key="4">
    <source>
        <dbReference type="ARBA" id="ARBA00022723"/>
    </source>
</evidence>
<evidence type="ECO:0000256" key="1">
    <source>
        <dbReference type="ARBA" id="ARBA00008761"/>
    </source>
</evidence>
<dbReference type="Pfam" id="PF12323">
    <property type="entry name" value="HTH_OrfB_IS605"/>
    <property type="match status" value="1"/>
</dbReference>
<evidence type="ECO:0000256" key="3">
    <source>
        <dbReference type="ARBA" id="ARBA00022578"/>
    </source>
</evidence>
<gene>
    <name evidence="11" type="ORF">IAA97_02825</name>
</gene>
<dbReference type="NCBIfam" id="NF040570">
    <property type="entry name" value="guided_TnpB"/>
    <property type="match status" value="1"/>
</dbReference>
<keyword evidence="7" id="KW-0233">DNA recombination</keyword>
<sequence length="390" mass="44602">MQKAYRYRLNPTDDERQMMTRIIGCCRFVWNRLLEYCSKSYRSRGESHTAFDLNNFIAHILKPAFPWLSDAPAQTLQCVSADLISAFKAFFRGNAKYPRFKTKHCSKKSYRTPQRGKVDVGNNRVYVQGVGWVDAVIHRKPVGKLKNITVTMTPSGAVYASCLFDDGAELPAPTVPDKPKVFGIDLNLERLAVCSDGTEYENPRTLRHYGKRLKRKQKLLAKKSKGSENWKKLKTEIAALHEKIANIRKDAIHKMTKSIVCDSQADAIVIEDLNVSGMLKNHNLSRHIQDASFSEIRRQLGYKCLWYGKTLITADRFFASSRTCHNCGWHNEGLTLRDREWECPVCHTRHDRDWNAALNLESFGLKALAGTLAKLSLRRCPMWTTVQQCT</sequence>
<evidence type="ECO:0000256" key="2">
    <source>
        <dbReference type="ARBA" id="ARBA00011044"/>
    </source>
</evidence>
<evidence type="ECO:0000259" key="8">
    <source>
        <dbReference type="Pfam" id="PF01385"/>
    </source>
</evidence>
<protein>
    <submittedName>
        <fullName evidence="11">Transposase</fullName>
    </submittedName>
</protein>
<feature type="domain" description="Transposase putative helix-turn-helix" evidence="10">
    <location>
        <begin position="1"/>
        <end position="45"/>
    </location>
</feature>
<keyword evidence="6" id="KW-0238">DNA-binding</keyword>
<feature type="domain" description="Probable transposase IS891/IS1136/IS1341" evidence="8">
    <location>
        <begin position="173"/>
        <end position="281"/>
    </location>
</feature>
<comment type="similarity">
    <text evidence="2">In the N-terminal section; belongs to the transposase 2 family.</text>
</comment>
<dbReference type="InterPro" id="IPR021027">
    <property type="entry name" value="Transposase_put_HTH"/>
</dbReference>
<proteinExistence type="inferred from homology"/>
<evidence type="ECO:0000313" key="12">
    <source>
        <dbReference type="Proteomes" id="UP000823615"/>
    </source>
</evidence>
<reference evidence="11" key="1">
    <citation type="submission" date="2020-10" db="EMBL/GenBank/DDBJ databases">
        <authorList>
            <person name="Gilroy R."/>
        </authorList>
    </citation>
    <scope>NUCLEOTIDE SEQUENCE</scope>
    <source>
        <strain evidence="11">7293</strain>
    </source>
</reference>
<evidence type="ECO:0000256" key="5">
    <source>
        <dbReference type="ARBA" id="ARBA00022833"/>
    </source>
</evidence>
<keyword evidence="5" id="KW-0862">Zinc</keyword>
<evidence type="ECO:0000313" key="11">
    <source>
        <dbReference type="EMBL" id="MBO8435899.1"/>
    </source>
</evidence>
<dbReference type="GO" id="GO:0003677">
    <property type="term" value="F:DNA binding"/>
    <property type="evidence" value="ECO:0007669"/>
    <property type="project" value="UniProtKB-KW"/>
</dbReference>
<dbReference type="AlphaFoldDB" id="A0A9D9E2H8"/>
<dbReference type="InterPro" id="IPR001959">
    <property type="entry name" value="Transposase"/>
</dbReference>
<feature type="domain" description="Cas12f1-like TNB" evidence="9">
    <location>
        <begin position="293"/>
        <end position="360"/>
    </location>
</feature>
<comment type="similarity">
    <text evidence="1">In the C-terminal section; belongs to the transposase 35 family.</text>
</comment>
<dbReference type="InterPro" id="IPR051399">
    <property type="entry name" value="RNA-guided_DNA_endo/Transpos"/>
</dbReference>
<dbReference type="GO" id="GO:0006310">
    <property type="term" value="P:DNA recombination"/>
    <property type="evidence" value="ECO:0007669"/>
    <property type="project" value="UniProtKB-KW"/>
</dbReference>
<evidence type="ECO:0000256" key="7">
    <source>
        <dbReference type="ARBA" id="ARBA00023172"/>
    </source>
</evidence>
<accession>A0A9D9E2H8</accession>
<dbReference type="NCBIfam" id="TIGR01766">
    <property type="entry name" value="IS200/IS605 family accessory protein TnpB-like domain"/>
    <property type="match status" value="1"/>
</dbReference>
<dbReference type="InterPro" id="IPR010095">
    <property type="entry name" value="Cas12f1-like_TNB"/>
</dbReference>
<dbReference type="PANTHER" id="PTHR30405:SF25">
    <property type="entry name" value="RNA-GUIDED DNA ENDONUCLEASE INSQ-RELATED"/>
    <property type="match status" value="1"/>
</dbReference>
<reference evidence="11" key="2">
    <citation type="journal article" date="2021" name="PeerJ">
        <title>Extensive microbial diversity within the chicken gut microbiome revealed by metagenomics and culture.</title>
        <authorList>
            <person name="Gilroy R."/>
            <person name="Ravi A."/>
            <person name="Getino M."/>
            <person name="Pursley I."/>
            <person name="Horton D.L."/>
            <person name="Alikhan N.F."/>
            <person name="Baker D."/>
            <person name="Gharbi K."/>
            <person name="Hall N."/>
            <person name="Watson M."/>
            <person name="Adriaenssens E.M."/>
            <person name="Foster-Nyarko E."/>
            <person name="Jarju S."/>
            <person name="Secka A."/>
            <person name="Antonio M."/>
            <person name="Oren A."/>
            <person name="Chaudhuri R.R."/>
            <person name="La Ragione R."/>
            <person name="Hildebrand F."/>
            <person name="Pallen M.J."/>
        </authorList>
    </citation>
    <scope>NUCLEOTIDE SEQUENCE</scope>
    <source>
        <strain evidence="11">7293</strain>
    </source>
</reference>
<comment type="caution">
    <text evidence="11">The sequence shown here is derived from an EMBL/GenBank/DDBJ whole genome shotgun (WGS) entry which is preliminary data.</text>
</comment>
<evidence type="ECO:0000256" key="6">
    <source>
        <dbReference type="ARBA" id="ARBA00023125"/>
    </source>
</evidence>
<dbReference type="Proteomes" id="UP000823615">
    <property type="component" value="Unassembled WGS sequence"/>
</dbReference>
<name>A0A9D9E2H8_9SPIO</name>
<dbReference type="GO" id="GO:0032196">
    <property type="term" value="P:transposition"/>
    <property type="evidence" value="ECO:0007669"/>
    <property type="project" value="UniProtKB-KW"/>
</dbReference>
<dbReference type="EMBL" id="JADIMT010000038">
    <property type="protein sequence ID" value="MBO8435899.1"/>
    <property type="molecule type" value="Genomic_DNA"/>
</dbReference>